<dbReference type="Pfam" id="PF00271">
    <property type="entry name" value="Helicase_C"/>
    <property type="match status" value="1"/>
</dbReference>
<dbReference type="PANTHER" id="PTHR24029">
    <property type="entry name" value="UVRABC SYSTEM PROTEIN B"/>
    <property type="match status" value="1"/>
</dbReference>
<dbReference type="InterPro" id="IPR001650">
    <property type="entry name" value="Helicase_C-like"/>
</dbReference>
<comment type="similarity">
    <text evidence="1">Belongs to the UvrB family.</text>
</comment>
<evidence type="ECO:0000256" key="3">
    <source>
        <dbReference type="ARBA" id="ARBA00029504"/>
    </source>
</evidence>
<dbReference type="PROSITE" id="PS51194">
    <property type="entry name" value="HELICASE_CTER"/>
    <property type="match status" value="1"/>
</dbReference>
<comment type="caution">
    <text evidence="6">The sequence shown here is derived from an EMBL/GenBank/DDBJ whole genome shotgun (WGS) entry which is preliminary data.</text>
</comment>
<name>A0A2H0WPF1_9BACT</name>
<evidence type="ECO:0000256" key="2">
    <source>
        <dbReference type="ARBA" id="ARBA00026033"/>
    </source>
</evidence>
<dbReference type="InterPro" id="IPR027417">
    <property type="entry name" value="P-loop_NTPase"/>
</dbReference>
<dbReference type="InterPro" id="IPR036876">
    <property type="entry name" value="UVR_dom_sf"/>
</dbReference>
<dbReference type="Proteomes" id="UP000230033">
    <property type="component" value="Unassembled WGS sequence"/>
</dbReference>
<dbReference type="GO" id="GO:0005524">
    <property type="term" value="F:ATP binding"/>
    <property type="evidence" value="ECO:0007669"/>
    <property type="project" value="InterPro"/>
</dbReference>
<feature type="domain" description="UVR" evidence="4">
    <location>
        <begin position="274"/>
        <end position="309"/>
    </location>
</feature>
<dbReference type="SUPFAM" id="SSF52540">
    <property type="entry name" value="P-loop containing nucleoside triphosphate hydrolases"/>
    <property type="match status" value="2"/>
</dbReference>
<dbReference type="Pfam" id="PF02151">
    <property type="entry name" value="UVR"/>
    <property type="match status" value="1"/>
</dbReference>
<reference evidence="7" key="1">
    <citation type="submission" date="2017-09" db="EMBL/GenBank/DDBJ databases">
        <title>Depth-based differentiation of microbial function through sediment-hosted aquifers and enrichment of novel symbionts in the deep terrestrial subsurface.</title>
        <authorList>
            <person name="Probst A.J."/>
            <person name="Ladd B."/>
            <person name="Jarett J.K."/>
            <person name="Geller-Mcgrath D.E."/>
            <person name="Sieber C.M.K."/>
            <person name="Emerson J.B."/>
            <person name="Anantharaman K."/>
            <person name="Thomas B.C."/>
            <person name="Malmstrom R."/>
            <person name="Stieglmeier M."/>
            <person name="Klingl A."/>
            <person name="Woyke T."/>
            <person name="Ryan C.M."/>
            <person name="Banfield J.F."/>
        </authorList>
    </citation>
    <scope>NUCLEOTIDE SEQUENCE [LARGE SCALE GENOMIC DNA]</scope>
</reference>
<evidence type="ECO:0000259" key="5">
    <source>
        <dbReference type="PROSITE" id="PS51194"/>
    </source>
</evidence>
<dbReference type="PANTHER" id="PTHR24029:SF0">
    <property type="entry name" value="UVRABC SYSTEM PROTEIN B"/>
    <property type="match status" value="1"/>
</dbReference>
<comment type="subunit">
    <text evidence="2">Forms a heterotetramer with UvrA during the search for lesions. Interacts with UvrC in an incision complex.</text>
</comment>
<dbReference type="PROSITE" id="PS50151">
    <property type="entry name" value="UVR"/>
    <property type="match status" value="1"/>
</dbReference>
<protein>
    <recommendedName>
        <fullName evidence="3">UvrABC system protein B</fullName>
    </recommendedName>
</protein>
<dbReference type="InterPro" id="IPR004807">
    <property type="entry name" value="UvrB"/>
</dbReference>
<sequence>MFQGDLSRKTTLIDFGFRLPSCLDNRPLRSTEFLPKVSQVIYASATPDEWEIRKSEGQVAEQLIRPTGLVDPEILIRPAADQINDLVKEIVKRKKLGQRTLVTTLTKKTAEELARWLADPKNTGTEVLVHFLHADVATLERSDILADLRAGKYDVVVGVNLLREGLDLPEVSLVAILDADQQGFLRSRTSLIQTMGRAARHISGQVILYADSISGAMREAMAEVNRRRRVQLDFNREHGITPRSIEKPIRDRIVKKSAPLPKVDLEALTPGEKKKMIPQLRRDMRQAAAMLDFEKAAQIRDIIKKIGNED</sequence>
<dbReference type="Gene3D" id="3.40.50.300">
    <property type="entry name" value="P-loop containing nucleotide triphosphate hydrolases"/>
    <property type="match status" value="2"/>
</dbReference>
<dbReference type="GO" id="GO:0003677">
    <property type="term" value="F:DNA binding"/>
    <property type="evidence" value="ECO:0007669"/>
    <property type="project" value="InterPro"/>
</dbReference>
<accession>A0A2H0WPF1</accession>
<dbReference type="InterPro" id="IPR001943">
    <property type="entry name" value="UVR_dom"/>
</dbReference>
<proteinExistence type="inferred from homology"/>
<evidence type="ECO:0000256" key="1">
    <source>
        <dbReference type="ARBA" id="ARBA00008533"/>
    </source>
</evidence>
<dbReference type="SUPFAM" id="SSF46600">
    <property type="entry name" value="C-terminal UvrC-binding domain of UvrB"/>
    <property type="match status" value="1"/>
</dbReference>
<dbReference type="AlphaFoldDB" id="A0A2H0WPF1"/>
<dbReference type="GO" id="GO:0006289">
    <property type="term" value="P:nucleotide-excision repair"/>
    <property type="evidence" value="ECO:0007669"/>
    <property type="project" value="InterPro"/>
</dbReference>
<gene>
    <name evidence="6" type="ORF">COT65_02310</name>
</gene>
<dbReference type="EMBL" id="PEZJ01000029">
    <property type="protein sequence ID" value="PIS13799.1"/>
    <property type="molecule type" value="Genomic_DNA"/>
</dbReference>
<evidence type="ECO:0000313" key="6">
    <source>
        <dbReference type="EMBL" id="PIS13799.1"/>
    </source>
</evidence>
<evidence type="ECO:0000259" key="4">
    <source>
        <dbReference type="PROSITE" id="PS50151"/>
    </source>
</evidence>
<dbReference type="Gene3D" id="4.10.860.10">
    <property type="entry name" value="UVR domain"/>
    <property type="match status" value="1"/>
</dbReference>
<feature type="domain" description="Helicase C-terminal" evidence="5">
    <location>
        <begin position="82"/>
        <end position="249"/>
    </location>
</feature>
<dbReference type="SMART" id="SM00490">
    <property type="entry name" value="HELICc"/>
    <property type="match status" value="1"/>
</dbReference>
<organism evidence="6 7">
    <name type="scientific">Candidatus Shapirobacteria bacterium CG09_land_8_20_14_0_10_47_13</name>
    <dbReference type="NCBI Taxonomy" id="1974481"/>
    <lineage>
        <taxon>Bacteria</taxon>
        <taxon>Candidatus Shapironibacteriota</taxon>
    </lineage>
</organism>
<dbReference type="GO" id="GO:0016887">
    <property type="term" value="F:ATP hydrolysis activity"/>
    <property type="evidence" value="ECO:0007669"/>
    <property type="project" value="InterPro"/>
</dbReference>
<evidence type="ECO:0000313" key="7">
    <source>
        <dbReference type="Proteomes" id="UP000230033"/>
    </source>
</evidence>
<dbReference type="InterPro" id="IPR024759">
    <property type="entry name" value="UvrB_YAD/RRR_dom"/>
</dbReference>
<dbReference type="GO" id="GO:0009380">
    <property type="term" value="C:excinuclease repair complex"/>
    <property type="evidence" value="ECO:0007669"/>
    <property type="project" value="InterPro"/>
</dbReference>
<dbReference type="Pfam" id="PF12344">
    <property type="entry name" value="UvrB"/>
    <property type="match status" value="1"/>
</dbReference>